<dbReference type="Pfam" id="PF03110">
    <property type="entry name" value="SBP"/>
    <property type="match status" value="1"/>
</dbReference>
<dbReference type="InterPro" id="IPR006447">
    <property type="entry name" value="Myb_dom_plants"/>
</dbReference>
<organism evidence="11">
    <name type="scientific">Linum usitatissimum</name>
    <name type="common">Flax</name>
    <name type="synonym">Linum humile</name>
    <dbReference type="NCBI Taxonomy" id="4006"/>
    <lineage>
        <taxon>Eukaryota</taxon>
        <taxon>Viridiplantae</taxon>
        <taxon>Streptophyta</taxon>
        <taxon>Embryophyta</taxon>
        <taxon>Tracheophyta</taxon>
        <taxon>Spermatophyta</taxon>
        <taxon>Magnoliopsida</taxon>
        <taxon>eudicotyledons</taxon>
        <taxon>Gunneridae</taxon>
        <taxon>Pentapetalae</taxon>
        <taxon>rosids</taxon>
        <taxon>fabids</taxon>
        <taxon>Malpighiales</taxon>
        <taxon>Linaceae</taxon>
        <taxon>Linum</taxon>
    </lineage>
</organism>
<dbReference type="InterPro" id="IPR004333">
    <property type="entry name" value="SBP_dom"/>
</dbReference>
<dbReference type="InterPro" id="IPR044817">
    <property type="entry name" value="SBP-like"/>
</dbReference>
<evidence type="ECO:0000256" key="9">
    <source>
        <dbReference type="SAM" id="MobiDB-lite"/>
    </source>
</evidence>
<keyword evidence="3 8" id="KW-0863">Zinc-finger</keyword>
<dbReference type="InterPro" id="IPR036893">
    <property type="entry name" value="SBP_sf"/>
</dbReference>
<evidence type="ECO:0000256" key="4">
    <source>
        <dbReference type="ARBA" id="ARBA00022833"/>
    </source>
</evidence>
<evidence type="ECO:0000256" key="7">
    <source>
        <dbReference type="ARBA" id="ARBA00023242"/>
    </source>
</evidence>
<feature type="region of interest" description="Disordered" evidence="9">
    <location>
        <begin position="273"/>
        <end position="293"/>
    </location>
</feature>
<evidence type="ECO:0000256" key="6">
    <source>
        <dbReference type="ARBA" id="ARBA00023163"/>
    </source>
</evidence>
<sequence length="499" mass="55197">MVGKMTSPNVDFHDGLLINSNNNQLFMGQQQEAWSNMGTAIRLESAKPSSSCIVSRFDSPASAFYATERYMGLQQLGYRFHRWVSSQGMIRMICPQVVVVRWVREPGYRIRLGSDGHRISMKKATSKAILKLMDSEGLTIFHVKSHLQKYRIAKYMPDTSEGKTDRRSVINDVSQLDPKAFPDLSCFTEQAFRTAFSITEEPKYSSPDRASSSMEEMKKRKMDEAINGEAANQELLRSLLDPLSKTQLIDLLSRLFHLLPEFDQGKRSCRRRLAGHNERRRKPPPGSMLSSSYGRLSSTLFENSGRGNGGGGGGGGGFLLDFTSFPRSSGREANNDETHFNLWQNSSSQNPPPPNIYTQVSTGFSIHPGECYSIADSSCALSLLSNEQQWSSSRSRPSSHTAVGNLVDSEAPPVATLSTAAATTISPYQNTWGFKGGGTNAFGSSHGMLQSDLGLGQIQPHSATGSELDMSLLSRRQYMELEENSRPYGSSDQHINWSL</sequence>
<dbReference type="PANTHER" id="PTHR31251:SF226">
    <property type="entry name" value="SQUAMOSA PROMOTER-BINDING-LIKE PROTEIN 6"/>
    <property type="match status" value="1"/>
</dbReference>
<dbReference type="SUPFAM" id="SSF46689">
    <property type="entry name" value="Homeodomain-like"/>
    <property type="match status" value="1"/>
</dbReference>
<dbReference type="EMBL" id="JX174445">
    <property type="protein sequence ID" value="AFN53652.1"/>
    <property type="molecule type" value="Genomic_DNA"/>
</dbReference>
<evidence type="ECO:0000256" key="8">
    <source>
        <dbReference type="PROSITE-ProRule" id="PRU00470"/>
    </source>
</evidence>
<dbReference type="InterPro" id="IPR009057">
    <property type="entry name" value="Homeodomain-like_sf"/>
</dbReference>
<accession>I6Y9J3</accession>
<feature type="compositionally biased region" description="Basic residues" evidence="9">
    <location>
        <begin position="273"/>
        <end position="283"/>
    </location>
</feature>
<keyword evidence="7" id="KW-0539">Nucleus</keyword>
<dbReference type="PANTHER" id="PTHR31251">
    <property type="entry name" value="SQUAMOSA PROMOTER-BINDING-LIKE PROTEIN 4"/>
    <property type="match status" value="1"/>
</dbReference>
<evidence type="ECO:0000259" key="10">
    <source>
        <dbReference type="PROSITE" id="PS51141"/>
    </source>
</evidence>
<dbReference type="NCBIfam" id="TIGR01557">
    <property type="entry name" value="myb_SHAQKYF"/>
    <property type="match status" value="1"/>
</dbReference>
<dbReference type="GO" id="GO:0005634">
    <property type="term" value="C:nucleus"/>
    <property type="evidence" value="ECO:0007669"/>
    <property type="project" value="UniProtKB-SubCell"/>
</dbReference>
<reference evidence="11" key="1">
    <citation type="journal article" date="2012" name="Plant J.">
        <title>The genome of flax (Linum usitatissimum) assembled de novo from short shotgun sequence reads.</title>
        <authorList>
            <person name="Wang Z."/>
            <person name="Hobson N."/>
            <person name="Galindo L."/>
            <person name="Zhu S."/>
            <person name="Shi D."/>
            <person name="McDill J."/>
            <person name="Yang L."/>
            <person name="Hawkins S."/>
            <person name="Neutelings G."/>
            <person name="Datla R."/>
            <person name="Lambert G."/>
            <person name="Galbraith D.W."/>
            <person name="Grassa C.J."/>
            <person name="Geraldes A."/>
            <person name="Cronk Q.C."/>
            <person name="Cullis C."/>
            <person name="Dash P.K."/>
            <person name="Kumar P.A."/>
            <person name="Cloutier S."/>
            <person name="Sharpe A.G."/>
            <person name="Wong G.K."/>
            <person name="Wang J."/>
            <person name="Deyholos M.K."/>
        </authorList>
    </citation>
    <scope>NUCLEOTIDE SEQUENCE</scope>
</reference>
<dbReference type="GO" id="GO:0008270">
    <property type="term" value="F:zinc ion binding"/>
    <property type="evidence" value="ECO:0007669"/>
    <property type="project" value="UniProtKB-KW"/>
</dbReference>
<keyword evidence="4" id="KW-0862">Zinc</keyword>
<dbReference type="Gene3D" id="1.10.10.60">
    <property type="entry name" value="Homeodomain-like"/>
    <property type="match status" value="1"/>
</dbReference>
<evidence type="ECO:0000256" key="5">
    <source>
        <dbReference type="ARBA" id="ARBA00023015"/>
    </source>
</evidence>
<proteinExistence type="predicted"/>
<evidence type="ECO:0000256" key="1">
    <source>
        <dbReference type="ARBA" id="ARBA00004123"/>
    </source>
</evidence>
<keyword evidence="5" id="KW-0805">Transcription regulation</keyword>
<evidence type="ECO:0000313" key="11">
    <source>
        <dbReference type="EMBL" id="AFN53652.1"/>
    </source>
</evidence>
<dbReference type="GO" id="GO:0003677">
    <property type="term" value="F:DNA binding"/>
    <property type="evidence" value="ECO:0007669"/>
    <property type="project" value="InterPro"/>
</dbReference>
<protein>
    <submittedName>
        <fullName evidence="11">SBP domain-containing protein</fullName>
    </submittedName>
</protein>
<keyword evidence="6" id="KW-0804">Transcription</keyword>
<name>I6Y9J3_LINUS</name>
<comment type="subcellular location">
    <subcellularLocation>
        <location evidence="1">Nucleus</location>
    </subcellularLocation>
</comment>
<dbReference type="SUPFAM" id="SSF103612">
    <property type="entry name" value="SBT domain"/>
    <property type="match status" value="1"/>
</dbReference>
<feature type="domain" description="SBP-type" evidence="10">
    <location>
        <begin position="202"/>
        <end position="283"/>
    </location>
</feature>
<dbReference type="AlphaFoldDB" id="I6Y9J3"/>
<evidence type="ECO:0000256" key="2">
    <source>
        <dbReference type="ARBA" id="ARBA00022723"/>
    </source>
</evidence>
<dbReference type="PROSITE" id="PS51141">
    <property type="entry name" value="ZF_SBP"/>
    <property type="match status" value="1"/>
</dbReference>
<evidence type="ECO:0000256" key="3">
    <source>
        <dbReference type="ARBA" id="ARBA00022771"/>
    </source>
</evidence>
<keyword evidence="2" id="KW-0479">Metal-binding</keyword>